<dbReference type="InterPro" id="IPR038441">
    <property type="entry name" value="THAP_Znf_sf"/>
</dbReference>
<feature type="non-terminal residue" evidence="8">
    <location>
        <position position="1"/>
    </location>
</feature>
<keyword evidence="1" id="KW-0479">Metal-binding</keyword>
<evidence type="ECO:0000256" key="1">
    <source>
        <dbReference type="ARBA" id="ARBA00022723"/>
    </source>
</evidence>
<dbReference type="PROSITE" id="PS50950">
    <property type="entry name" value="ZF_THAP"/>
    <property type="match status" value="1"/>
</dbReference>
<protein>
    <recommendedName>
        <fullName evidence="7">THAP-type domain-containing protein</fullName>
    </recommendedName>
</protein>
<evidence type="ECO:0000256" key="4">
    <source>
        <dbReference type="ARBA" id="ARBA00023125"/>
    </source>
</evidence>
<dbReference type="SMART" id="SM00980">
    <property type="entry name" value="THAP"/>
    <property type="match status" value="1"/>
</dbReference>
<dbReference type="InterPro" id="IPR006612">
    <property type="entry name" value="THAP_Znf"/>
</dbReference>
<feature type="coiled-coil region" evidence="6">
    <location>
        <begin position="165"/>
        <end position="192"/>
    </location>
</feature>
<evidence type="ECO:0000256" key="3">
    <source>
        <dbReference type="ARBA" id="ARBA00022833"/>
    </source>
</evidence>
<name>A0A0K2VFQ3_LEPSM</name>
<keyword evidence="4 5" id="KW-0238">DNA-binding</keyword>
<feature type="domain" description="THAP-type" evidence="7">
    <location>
        <begin position="5"/>
        <end position="92"/>
    </location>
</feature>
<evidence type="ECO:0000256" key="6">
    <source>
        <dbReference type="SAM" id="Coils"/>
    </source>
</evidence>
<dbReference type="EMBL" id="HACA01031651">
    <property type="protein sequence ID" value="CDW49012.1"/>
    <property type="molecule type" value="Transcribed_RNA"/>
</dbReference>
<keyword evidence="3" id="KW-0862">Zinc</keyword>
<reference evidence="8" key="1">
    <citation type="submission" date="2014-05" db="EMBL/GenBank/DDBJ databases">
        <authorList>
            <person name="Chronopoulou M."/>
        </authorList>
    </citation>
    <scope>NUCLEOTIDE SEQUENCE</scope>
    <source>
        <tissue evidence="8">Whole organism</tissue>
    </source>
</reference>
<dbReference type="Pfam" id="PF05485">
    <property type="entry name" value="THAP"/>
    <property type="match status" value="1"/>
</dbReference>
<dbReference type="SUPFAM" id="SSF57716">
    <property type="entry name" value="Glucocorticoid receptor-like (DNA-binding domain)"/>
    <property type="match status" value="1"/>
</dbReference>
<keyword evidence="2 5" id="KW-0863">Zinc-finger</keyword>
<keyword evidence="6" id="KW-0175">Coiled coil</keyword>
<organism evidence="8">
    <name type="scientific">Lepeophtheirus salmonis</name>
    <name type="common">Salmon louse</name>
    <name type="synonym">Caligus salmonis</name>
    <dbReference type="NCBI Taxonomy" id="72036"/>
    <lineage>
        <taxon>Eukaryota</taxon>
        <taxon>Metazoa</taxon>
        <taxon>Ecdysozoa</taxon>
        <taxon>Arthropoda</taxon>
        <taxon>Crustacea</taxon>
        <taxon>Multicrustacea</taxon>
        <taxon>Hexanauplia</taxon>
        <taxon>Copepoda</taxon>
        <taxon>Siphonostomatoida</taxon>
        <taxon>Caligidae</taxon>
        <taxon>Lepeophtheirus</taxon>
    </lineage>
</organism>
<dbReference type="AlphaFoldDB" id="A0A0K2VFQ3"/>
<evidence type="ECO:0000259" key="7">
    <source>
        <dbReference type="PROSITE" id="PS50950"/>
    </source>
</evidence>
<dbReference type="GO" id="GO:0003677">
    <property type="term" value="F:DNA binding"/>
    <property type="evidence" value="ECO:0007669"/>
    <property type="project" value="UniProtKB-UniRule"/>
</dbReference>
<evidence type="ECO:0000256" key="2">
    <source>
        <dbReference type="ARBA" id="ARBA00022771"/>
    </source>
</evidence>
<evidence type="ECO:0000313" key="8">
    <source>
        <dbReference type="EMBL" id="CDW49012.1"/>
    </source>
</evidence>
<gene>
    <name evidence="8" type="primary">Dgri\GH21630</name>
</gene>
<evidence type="ECO:0000256" key="5">
    <source>
        <dbReference type="PROSITE-ProRule" id="PRU00309"/>
    </source>
</evidence>
<dbReference type="OrthoDB" id="7331812at2759"/>
<accession>A0A0K2VFQ3</accession>
<dbReference type="Gene3D" id="6.20.210.20">
    <property type="entry name" value="THAP domain"/>
    <property type="match status" value="1"/>
</dbReference>
<dbReference type="GO" id="GO:0008270">
    <property type="term" value="F:zinc ion binding"/>
    <property type="evidence" value="ECO:0007669"/>
    <property type="project" value="UniProtKB-KW"/>
</dbReference>
<proteinExistence type="predicted"/>
<sequence>FGIKMERKNKKTICAVASCNSLNEITYFGFPRDSHFRDIWIQVCRRSDNMPQFPKICSSHFTDENYERDLKNELLGKAAGKKIKKDTIPSLKLFNSVVDDGDPNPREDERDERLAKRQRREMLHQVMREVETKAKEDSIFDKTTSVEVKPEIATTRFQTVKDFHTKLLKNKIKVLQNQLQSLRESLNLYKKAYVRFKSKKSIKQLVRKELLKWHTPSQTNMLIAKDKSKTRWEKEDIINGLALNSLSSRTYKYIRDKKLFPLPSVTTLKRWIKDFETVLEYKEIS</sequence>